<dbReference type="Pfam" id="PF06965">
    <property type="entry name" value="Na_H_antiport_1"/>
    <property type="match status" value="1"/>
</dbReference>
<keyword evidence="4 6" id="KW-1133">Transmembrane helix</keyword>
<reference evidence="8" key="1">
    <citation type="submission" date="2017-06" db="EMBL/GenBank/DDBJ databases">
        <title>FDA dAtabase for Regulatory Grade micrObial Sequences (FDA-ARGOS): Supporting development and validation of Infectious Disease Dx tests.</title>
        <authorList>
            <person name="Minogue T."/>
            <person name="Wolcott M."/>
            <person name="Wasieloski L."/>
            <person name="Aguilar W."/>
            <person name="Moore D."/>
            <person name="Tallon L."/>
            <person name="Sadzewicz L."/>
            <person name="Sengamalay N."/>
            <person name="Ott S."/>
            <person name="Godinez A."/>
            <person name="Nagaraj S."/>
            <person name="Nadendla S."/>
            <person name="Geyer C."/>
            <person name="Sichtig H."/>
        </authorList>
    </citation>
    <scope>NUCLEOTIDE SEQUENCE [LARGE SCALE GENOMIC DNA]</scope>
    <source>
        <strain evidence="8">FDAARGOS_289</strain>
    </source>
</reference>
<keyword evidence="6" id="KW-0813">Transport</keyword>
<feature type="transmembrane region" description="Helical" evidence="6">
    <location>
        <begin position="369"/>
        <end position="391"/>
    </location>
</feature>
<feature type="transmembrane region" description="Helical" evidence="6">
    <location>
        <begin position="265"/>
        <end position="286"/>
    </location>
</feature>
<dbReference type="GO" id="GO:0015385">
    <property type="term" value="F:sodium:proton antiporter activity"/>
    <property type="evidence" value="ECO:0007669"/>
    <property type="project" value="UniProtKB-UniRule"/>
</dbReference>
<comment type="catalytic activity">
    <reaction evidence="6">
        <text>Na(+)(in) + 2 H(+)(out) = Na(+)(out) + 2 H(+)(in)</text>
        <dbReference type="Rhea" id="RHEA:29251"/>
        <dbReference type="ChEBI" id="CHEBI:15378"/>
        <dbReference type="ChEBI" id="CHEBI:29101"/>
    </reaction>
</comment>
<evidence type="ECO:0000313" key="8">
    <source>
        <dbReference type="Proteomes" id="UP000197050"/>
    </source>
</evidence>
<feature type="transmembrane region" description="Helical" evidence="6">
    <location>
        <begin position="132"/>
        <end position="153"/>
    </location>
</feature>
<dbReference type="Gene3D" id="1.20.1530.10">
    <property type="entry name" value="Na+/H+ antiporter like domain"/>
    <property type="match status" value="1"/>
</dbReference>
<feature type="transmembrane region" description="Helical" evidence="6">
    <location>
        <begin position="67"/>
        <end position="84"/>
    </location>
</feature>
<dbReference type="GO" id="GO:0005886">
    <property type="term" value="C:plasma membrane"/>
    <property type="evidence" value="ECO:0007669"/>
    <property type="project" value="UniProtKB-SubCell"/>
</dbReference>
<feature type="transmembrane region" description="Helical" evidence="6">
    <location>
        <begin position="212"/>
        <end position="244"/>
    </location>
</feature>
<keyword evidence="6" id="KW-0050">Antiport</keyword>
<evidence type="ECO:0000256" key="4">
    <source>
        <dbReference type="ARBA" id="ARBA00022989"/>
    </source>
</evidence>
<dbReference type="Proteomes" id="UP000197050">
    <property type="component" value="Chromosome"/>
</dbReference>
<comment type="function">
    <text evidence="6">Na(+)/H(+) antiporter that extrudes sodium in exchange for external protons.</text>
</comment>
<feature type="transmembrane region" description="Helical" evidence="6">
    <location>
        <begin position="23"/>
        <end position="46"/>
    </location>
</feature>
<dbReference type="PANTHER" id="PTHR30341">
    <property type="entry name" value="SODIUM ION/PROTON ANTIPORTER NHAA-RELATED"/>
    <property type="match status" value="1"/>
</dbReference>
<dbReference type="InterPro" id="IPR023171">
    <property type="entry name" value="Na/H_antiporter_dom_sf"/>
</dbReference>
<protein>
    <recommendedName>
        <fullName evidence="6">Na(+)/H(+) antiporter NhaA</fullName>
    </recommendedName>
    <alternativeName>
        <fullName evidence="6">Sodium/proton antiporter NhaA</fullName>
    </alternativeName>
</protein>
<dbReference type="GO" id="GO:0006885">
    <property type="term" value="P:regulation of pH"/>
    <property type="evidence" value="ECO:0007669"/>
    <property type="project" value="UniProtKB-UniRule"/>
</dbReference>
<dbReference type="KEGG" id="bvc:CEP68_11805"/>
<feature type="transmembrane region" description="Helical" evidence="6">
    <location>
        <begin position="159"/>
        <end position="181"/>
    </location>
</feature>
<comment type="subcellular location">
    <subcellularLocation>
        <location evidence="1">Cell inner membrane</location>
        <topology evidence="1">Multi-pass membrane protein</topology>
    </subcellularLocation>
    <subcellularLocation>
        <location evidence="6">Cell membrane</location>
        <topology evidence="6">Multi-pass membrane protein</topology>
    </subcellularLocation>
</comment>
<dbReference type="HAMAP" id="MF_01844">
    <property type="entry name" value="NhaA"/>
    <property type="match status" value="1"/>
</dbReference>
<dbReference type="AlphaFoldDB" id="A0A1Z3UAW6"/>
<keyword evidence="6" id="KW-0406">Ion transport</keyword>
<keyword evidence="6" id="KW-0739">Sodium transport</keyword>
<feature type="transmembrane region" description="Helical" evidence="6">
    <location>
        <begin position="333"/>
        <end position="357"/>
    </location>
</feature>
<sequence length="418" mass="43574">MEAAVARKLTLDFLKTEAASGSALALAAIAAVAIANSPWSADYFAWLKSYHVLQIGPIRLEETISDWIKEGLMAIFFLVVGLEIKYEIVRGELSDPKKLATPVLAALGGMAGPAAVYLLLSGAIGAPHAGWPIPLATDIAFALAIFGFVGKGLPSSLRVFLLTLAIVDDLGAIALIAVLFSEGANWTPLFWALGALAVGAVAAHRIRIPAPFWVLGFALVWYLTVLSGLSTSLTAVAFAMIVPIKGRAEDGQSPLKEAMHDLHPWNAFLVLPLFAFAKAGVSFAGLSMEQAFAPLVIAIALGLFFGKQIGVLGAAWLASALRIGARPTGASWLQVYGISLLCGVGFTMSLFIGVLAFPGAVDSPEQVEVKLGVIGGSILSAIAAALVLGFAGRGREIDPAALQPEVEPLGPKDGQKLT</sequence>
<dbReference type="NCBIfam" id="TIGR00773">
    <property type="entry name" value="NhaA"/>
    <property type="match status" value="1"/>
</dbReference>
<keyword evidence="2 6" id="KW-1003">Cell membrane</keyword>
<evidence type="ECO:0000256" key="3">
    <source>
        <dbReference type="ARBA" id="ARBA00022692"/>
    </source>
</evidence>
<gene>
    <name evidence="6 7" type="primary">nhaA</name>
    <name evidence="7" type="ORF">CEP68_11805</name>
</gene>
<accession>A0A1Z3UAW6</accession>
<keyword evidence="3 6" id="KW-0812">Transmembrane</keyword>
<keyword evidence="6" id="KW-0915">Sodium</keyword>
<comment type="similarity">
    <text evidence="6">Belongs to the NhaA Na(+)/H(+) (TC 2.A.33) antiporter family.</text>
</comment>
<dbReference type="InterPro" id="IPR004670">
    <property type="entry name" value="NhaA"/>
</dbReference>
<dbReference type="EMBL" id="CP022048">
    <property type="protein sequence ID" value="ASE40134.1"/>
    <property type="molecule type" value="Genomic_DNA"/>
</dbReference>
<evidence type="ECO:0000313" key="7">
    <source>
        <dbReference type="EMBL" id="ASE40134.1"/>
    </source>
</evidence>
<feature type="transmembrane region" description="Helical" evidence="6">
    <location>
        <begin position="99"/>
        <end position="120"/>
    </location>
</feature>
<organism evidence="7 8">
    <name type="scientific">Brevundimonas vesicularis</name>
    <name type="common">Pseudomonas vesicularis</name>
    <dbReference type="NCBI Taxonomy" id="41276"/>
    <lineage>
        <taxon>Bacteria</taxon>
        <taxon>Pseudomonadati</taxon>
        <taxon>Pseudomonadota</taxon>
        <taxon>Alphaproteobacteria</taxon>
        <taxon>Caulobacterales</taxon>
        <taxon>Caulobacteraceae</taxon>
        <taxon>Brevundimonas</taxon>
    </lineage>
</organism>
<keyword evidence="5 6" id="KW-0472">Membrane</keyword>
<feature type="transmembrane region" description="Helical" evidence="6">
    <location>
        <begin position="292"/>
        <end position="321"/>
    </location>
</feature>
<evidence type="ECO:0000256" key="2">
    <source>
        <dbReference type="ARBA" id="ARBA00022475"/>
    </source>
</evidence>
<feature type="transmembrane region" description="Helical" evidence="6">
    <location>
        <begin position="188"/>
        <end position="206"/>
    </location>
</feature>
<proteinExistence type="inferred from homology"/>
<name>A0A1Z3UAW6_BREVE</name>
<evidence type="ECO:0000256" key="6">
    <source>
        <dbReference type="HAMAP-Rule" id="MF_01844"/>
    </source>
</evidence>
<evidence type="ECO:0000256" key="5">
    <source>
        <dbReference type="ARBA" id="ARBA00023136"/>
    </source>
</evidence>
<evidence type="ECO:0000256" key="1">
    <source>
        <dbReference type="ARBA" id="ARBA00004429"/>
    </source>
</evidence>
<dbReference type="PANTHER" id="PTHR30341:SF0">
    <property type="entry name" value="NA(+)_H(+) ANTIPORTER NHAA"/>
    <property type="match status" value="1"/>
</dbReference>